<dbReference type="Gene3D" id="1.10.238.10">
    <property type="entry name" value="EF-hand"/>
    <property type="match status" value="1"/>
</dbReference>
<protein>
    <recommendedName>
        <fullName evidence="3">EF-hand domain-containing protein</fullName>
    </recommendedName>
</protein>
<feature type="region of interest" description="Disordered" evidence="2">
    <location>
        <begin position="1"/>
        <end position="37"/>
    </location>
</feature>
<dbReference type="Pfam" id="PF13499">
    <property type="entry name" value="EF-hand_7"/>
    <property type="match status" value="1"/>
</dbReference>
<evidence type="ECO:0000313" key="4">
    <source>
        <dbReference type="EMBL" id="CAD9751175.1"/>
    </source>
</evidence>
<dbReference type="SMART" id="SM00054">
    <property type="entry name" value="EFh"/>
    <property type="match status" value="2"/>
</dbReference>
<gene>
    <name evidence="4" type="ORF">LSP00402_LOCUS3581</name>
</gene>
<dbReference type="InterPro" id="IPR002048">
    <property type="entry name" value="EF_hand_dom"/>
</dbReference>
<reference evidence="4" key="1">
    <citation type="submission" date="2021-01" db="EMBL/GenBank/DDBJ databases">
        <authorList>
            <person name="Corre E."/>
            <person name="Pelletier E."/>
            <person name="Niang G."/>
            <person name="Scheremetjew M."/>
            <person name="Finn R."/>
            <person name="Kale V."/>
            <person name="Holt S."/>
            <person name="Cochrane G."/>
            <person name="Meng A."/>
            <person name="Brown T."/>
            <person name="Cohen L."/>
        </authorList>
    </citation>
    <scope>NUCLEOTIDE SEQUENCE</scope>
    <source>
        <strain evidence="4">CCMP622</strain>
    </source>
</reference>
<feature type="compositionally biased region" description="Acidic residues" evidence="2">
    <location>
        <begin position="21"/>
        <end position="37"/>
    </location>
</feature>
<dbReference type="CDD" id="cd00051">
    <property type="entry name" value="EFh"/>
    <property type="match status" value="1"/>
</dbReference>
<evidence type="ECO:0000259" key="3">
    <source>
        <dbReference type="PROSITE" id="PS50222"/>
    </source>
</evidence>
<dbReference type="InterPro" id="IPR018247">
    <property type="entry name" value="EF_Hand_1_Ca_BS"/>
</dbReference>
<dbReference type="GO" id="GO:0005509">
    <property type="term" value="F:calcium ion binding"/>
    <property type="evidence" value="ECO:0007669"/>
    <property type="project" value="InterPro"/>
</dbReference>
<organism evidence="4">
    <name type="scientific">Lotharella oceanica</name>
    <dbReference type="NCBI Taxonomy" id="641309"/>
    <lineage>
        <taxon>Eukaryota</taxon>
        <taxon>Sar</taxon>
        <taxon>Rhizaria</taxon>
        <taxon>Cercozoa</taxon>
        <taxon>Chlorarachniophyceae</taxon>
        <taxon>Lotharella</taxon>
    </lineage>
</organism>
<evidence type="ECO:0000256" key="2">
    <source>
        <dbReference type="SAM" id="MobiDB-lite"/>
    </source>
</evidence>
<accession>A0A7S2TI36</accession>
<dbReference type="PROSITE" id="PS50222">
    <property type="entry name" value="EF_HAND_2"/>
    <property type="match status" value="2"/>
</dbReference>
<feature type="compositionally biased region" description="Low complexity" evidence="2">
    <location>
        <begin position="1"/>
        <end position="20"/>
    </location>
</feature>
<sequence length="166" mass="18688">MNAAGGDDTAAEAKAAADAFDNYDYDADEEEPEEKEDELAKRWAGIQETLMGIPGIEKAFQVLHLRPKEVEDVVKETFTTYDSDHSGSIEAKELTKFLEDYTKVKVTPEIANQVFHDVDVNSDGLVCRLEFVTILGKTIIDEAKQMEAEMNKRFAEKMAARHQQKQ</sequence>
<dbReference type="PROSITE" id="PS00018">
    <property type="entry name" value="EF_HAND_1"/>
    <property type="match status" value="2"/>
</dbReference>
<feature type="domain" description="EF-hand" evidence="3">
    <location>
        <begin position="106"/>
        <end position="141"/>
    </location>
</feature>
<feature type="domain" description="EF-hand" evidence="3">
    <location>
        <begin position="69"/>
        <end position="104"/>
    </location>
</feature>
<dbReference type="AlphaFoldDB" id="A0A7S2TI36"/>
<dbReference type="EMBL" id="HBHP01005755">
    <property type="protein sequence ID" value="CAD9751175.1"/>
    <property type="molecule type" value="Transcribed_RNA"/>
</dbReference>
<proteinExistence type="predicted"/>
<dbReference type="SUPFAM" id="SSF47473">
    <property type="entry name" value="EF-hand"/>
    <property type="match status" value="1"/>
</dbReference>
<name>A0A7S2TI36_9EUKA</name>
<keyword evidence="1" id="KW-0106">Calcium</keyword>
<dbReference type="InterPro" id="IPR011992">
    <property type="entry name" value="EF-hand-dom_pair"/>
</dbReference>
<evidence type="ECO:0000256" key="1">
    <source>
        <dbReference type="ARBA" id="ARBA00022837"/>
    </source>
</evidence>